<keyword evidence="2" id="KW-1185">Reference proteome</keyword>
<sequence>MELTVKELIEKLEKVENKNKSVFFETVDSFLSVDLVFIDEDEDIIFSNVTELDDETRNQCKEI</sequence>
<evidence type="ECO:0000313" key="2">
    <source>
        <dbReference type="Proteomes" id="UP000426060"/>
    </source>
</evidence>
<evidence type="ECO:0000313" key="1">
    <source>
        <dbReference type="EMBL" id="QGT52537.1"/>
    </source>
</evidence>
<reference evidence="1 2" key="1">
    <citation type="submission" date="2019-11" db="EMBL/GenBank/DDBJ databases">
        <title>Genome Sequences of 31 Lactococcus lactis Bacteriophages Isolated from Foods.</title>
        <authorList>
            <person name="Marcelli B."/>
            <person name="de Jong A."/>
            <person name="Kuipers O.P."/>
        </authorList>
    </citation>
    <scope>NUCLEOTIDE SEQUENCE [LARGE SCALE GENOMIC DNA]</scope>
</reference>
<name>A0A650ERC9_9CAUD</name>
<protein>
    <submittedName>
        <fullName evidence="1">Uncharacterized protein</fullName>
    </submittedName>
</protein>
<dbReference type="EMBL" id="MN689508">
    <property type="protein sequence ID" value="QGT52537.1"/>
    <property type="molecule type" value="Genomic_DNA"/>
</dbReference>
<organism evidence="1 2">
    <name type="scientific">Lactococcus phage CHPC1170</name>
    <dbReference type="NCBI Taxonomy" id="2675240"/>
    <lineage>
        <taxon>Viruses</taxon>
        <taxon>Duplodnaviria</taxon>
        <taxon>Heunggongvirae</taxon>
        <taxon>Uroviricota</taxon>
        <taxon>Caudoviricetes</taxon>
        <taxon>Ceduovirus</taxon>
        <taxon>Ceduovirus CHPC1170</taxon>
    </lineage>
</organism>
<gene>
    <name evidence="1" type="ORF">CHPC1170_000191</name>
</gene>
<proteinExistence type="predicted"/>
<accession>A0A650ERC9</accession>
<dbReference type="Proteomes" id="UP000426060">
    <property type="component" value="Segment"/>
</dbReference>